<keyword evidence="6" id="KW-1185">Reference proteome</keyword>
<keyword evidence="4" id="KW-0239">DNA-directed DNA polymerase</keyword>
<dbReference type="Gene3D" id="3.40.50.300">
    <property type="entry name" value="P-loop containing nucleotide triphosphate hydrolases"/>
    <property type="match status" value="1"/>
</dbReference>
<dbReference type="Gene3D" id="1.10.8.60">
    <property type="match status" value="1"/>
</dbReference>
<keyword evidence="2" id="KW-0548">Nucleotidyltransferase</keyword>
<dbReference type="EMBL" id="CP132191">
    <property type="protein sequence ID" value="WLP85759.1"/>
    <property type="molecule type" value="Genomic_DNA"/>
</dbReference>
<dbReference type="Gene3D" id="1.20.272.10">
    <property type="match status" value="1"/>
</dbReference>
<evidence type="ECO:0000256" key="1">
    <source>
        <dbReference type="ARBA" id="ARBA00022679"/>
    </source>
</evidence>
<dbReference type="InterPro" id="IPR005790">
    <property type="entry name" value="DNA_polIII_delta"/>
</dbReference>
<evidence type="ECO:0000256" key="2">
    <source>
        <dbReference type="ARBA" id="ARBA00022695"/>
    </source>
</evidence>
<accession>A0ABY9HB18</accession>
<reference evidence="5" key="1">
    <citation type="submission" date="2023-08" db="EMBL/GenBank/DDBJ databases">
        <title>Complete genome sequence of Mycoplasma seminis 2200.</title>
        <authorList>
            <person name="Spergser J."/>
        </authorList>
    </citation>
    <scope>NUCLEOTIDE SEQUENCE [LARGE SCALE GENOMIC DNA]</scope>
    <source>
        <strain evidence="5">2200</strain>
    </source>
</reference>
<dbReference type="NCBIfam" id="TIGR01128">
    <property type="entry name" value="holA"/>
    <property type="match status" value="1"/>
</dbReference>
<evidence type="ECO:0000256" key="3">
    <source>
        <dbReference type="ARBA" id="ARBA00022705"/>
    </source>
</evidence>
<name>A0ABY9HB18_9MOLU</name>
<gene>
    <name evidence="5" type="ORF">Q8852_01220</name>
</gene>
<dbReference type="SUPFAM" id="SSF52540">
    <property type="entry name" value="P-loop containing nucleoside triphosphate hydrolases"/>
    <property type="match status" value="1"/>
</dbReference>
<sequence length="302" mass="35003">MILITDTNEYLTKQKINEIKSKFNPTNIIEIEDLDKSDILISLLNEGGLFRQQKLILLKNPKLFNKKVKLQESLINALNQCNDVIVLWFQGEKIKSYSLPKTLYLAHSYDFKPLSEKETITWVQKCFNSYGVSIKYNDLLLLLSKLPNNLNIIENEIIKLSLLGENITPALLESFISLYPSDNAFVFSNAISSNEILSIYQKYLMLKEQEVNINQLFYAISSNLILVHKYYIYQKAFTSRLQLAQKLNISDKRLFVIEKISKNFTPQQVEKIILELGILDIDNKTFGVEYEIFESFLAKNFG</sequence>
<dbReference type="PANTHER" id="PTHR34388:SF1">
    <property type="entry name" value="DNA POLYMERASE III SUBUNIT DELTA"/>
    <property type="match status" value="1"/>
</dbReference>
<evidence type="ECO:0008006" key="7">
    <source>
        <dbReference type="Google" id="ProtNLM"/>
    </source>
</evidence>
<keyword evidence="3" id="KW-0235">DNA replication</keyword>
<organism evidence="5 6">
    <name type="scientific">Mycoplasma seminis</name>
    <dbReference type="NCBI Taxonomy" id="512749"/>
    <lineage>
        <taxon>Bacteria</taxon>
        <taxon>Bacillati</taxon>
        <taxon>Mycoplasmatota</taxon>
        <taxon>Mollicutes</taxon>
        <taxon>Mycoplasmataceae</taxon>
        <taxon>Mycoplasma</taxon>
    </lineage>
</organism>
<dbReference type="Proteomes" id="UP001237011">
    <property type="component" value="Chromosome"/>
</dbReference>
<evidence type="ECO:0000313" key="5">
    <source>
        <dbReference type="EMBL" id="WLP85759.1"/>
    </source>
</evidence>
<protein>
    <recommendedName>
        <fullName evidence="7">DNA polymerase III subunit delta</fullName>
    </recommendedName>
</protein>
<evidence type="ECO:0000313" key="6">
    <source>
        <dbReference type="Proteomes" id="UP001237011"/>
    </source>
</evidence>
<dbReference type="InterPro" id="IPR027417">
    <property type="entry name" value="P-loop_NTPase"/>
</dbReference>
<proteinExistence type="predicted"/>
<dbReference type="RefSeq" id="WP_305938184.1">
    <property type="nucleotide sequence ID" value="NZ_CP132191.1"/>
</dbReference>
<keyword evidence="1" id="KW-0808">Transferase</keyword>
<dbReference type="PANTHER" id="PTHR34388">
    <property type="entry name" value="DNA POLYMERASE III SUBUNIT DELTA"/>
    <property type="match status" value="1"/>
</dbReference>
<evidence type="ECO:0000256" key="4">
    <source>
        <dbReference type="ARBA" id="ARBA00022932"/>
    </source>
</evidence>